<organism evidence="1 2">
    <name type="scientific">Streptomyces abyssalis</name>
    <dbReference type="NCBI Taxonomy" id="933944"/>
    <lineage>
        <taxon>Bacteria</taxon>
        <taxon>Bacillati</taxon>
        <taxon>Actinomycetota</taxon>
        <taxon>Actinomycetes</taxon>
        <taxon>Kitasatosporales</taxon>
        <taxon>Streptomycetaceae</taxon>
        <taxon>Streptomyces</taxon>
    </lineage>
</organism>
<dbReference type="RefSeq" id="WP_070009218.1">
    <property type="nucleotide sequence ID" value="NZ_LJGS01000036.1"/>
</dbReference>
<sequence>MPELPLPDDLPRLYTIRTLLLTLLTTVTTAIEEAEDPRPRVAKVPRRWCITWRRAPVGHTRVGVLHVADCMLATGQPVDARTVQAERRREGRRIERCETCAPQLP</sequence>
<accession>A0A1E7JQ10</accession>
<proteinExistence type="predicted"/>
<dbReference type="EMBL" id="LJGT01000038">
    <property type="protein sequence ID" value="OEU90358.1"/>
    <property type="molecule type" value="Genomic_DNA"/>
</dbReference>
<dbReference type="Proteomes" id="UP000176087">
    <property type="component" value="Unassembled WGS sequence"/>
</dbReference>
<evidence type="ECO:0000313" key="2">
    <source>
        <dbReference type="Proteomes" id="UP000176087"/>
    </source>
</evidence>
<reference evidence="1 2" key="1">
    <citation type="journal article" date="2016" name="Front. Microbiol.">
        <title>Comparative Genomics Analysis of Streptomyces Species Reveals Their Adaptation to the Marine Environment and Their Diversity at the Genomic Level.</title>
        <authorList>
            <person name="Tian X."/>
            <person name="Zhang Z."/>
            <person name="Yang T."/>
            <person name="Chen M."/>
            <person name="Li J."/>
            <person name="Chen F."/>
            <person name="Yang J."/>
            <person name="Li W."/>
            <person name="Zhang B."/>
            <person name="Zhang Z."/>
            <person name="Wu J."/>
            <person name="Zhang C."/>
            <person name="Long L."/>
            <person name="Xiao J."/>
        </authorList>
    </citation>
    <scope>NUCLEOTIDE SEQUENCE [LARGE SCALE GENOMIC DNA]</scope>
    <source>
        <strain evidence="1 2">SCSIO 10390</strain>
    </source>
</reference>
<dbReference type="OrthoDB" id="4220183at2"/>
<dbReference type="AlphaFoldDB" id="A0A1E7JQ10"/>
<evidence type="ECO:0000313" key="1">
    <source>
        <dbReference type="EMBL" id="OEU90358.1"/>
    </source>
</evidence>
<keyword evidence="2" id="KW-1185">Reference proteome</keyword>
<name>A0A1E7JQ10_9ACTN</name>
<comment type="caution">
    <text evidence="1">The sequence shown here is derived from an EMBL/GenBank/DDBJ whole genome shotgun (WGS) entry which is preliminary data.</text>
</comment>
<protein>
    <submittedName>
        <fullName evidence="1">Uncharacterized protein</fullName>
    </submittedName>
</protein>
<gene>
    <name evidence="1" type="ORF">AN215_12775</name>
</gene>